<protein>
    <submittedName>
        <fullName evidence="3">Isochorismatase family cysteine hydrolase</fullName>
        <ecNumber evidence="3">3.-.-.-</ecNumber>
    </submittedName>
</protein>
<keyword evidence="4" id="KW-1185">Reference proteome</keyword>
<sequence length="196" mass="21790">MAGNWRHICVDMQRMFAEDTPWRVAWMEAISPQVVEVASRHSEGTIFTRFCPPARPSDAHGMWRGYYEKWWMMTAEHLSYEMLGLVPELARLSPPATIFDKHVYSPWMDGRLHAGLTNEAVDTLVVTGGETDVCVLATVLGGIDLGYRVIILKDAVCSGTDETHDASLELLGSRFSAQVELMLTADFLSSDPQGGL</sequence>
<gene>
    <name evidence="3" type="ORF">Q9315_17895</name>
</gene>
<reference evidence="3 4" key="1">
    <citation type="submission" date="2023-08" db="EMBL/GenBank/DDBJ databases">
        <title>Pathogen: clinical or host-associated sample.</title>
        <authorList>
            <person name="Hergert J."/>
            <person name="Casey R."/>
            <person name="Wagner J."/>
            <person name="Young E.L."/>
            <person name="Oakeson K.F."/>
        </authorList>
    </citation>
    <scope>NUCLEOTIDE SEQUENCE [LARGE SCALE GENOMIC DNA]</scope>
    <source>
        <strain evidence="3 4">UPHL-collab-2</strain>
        <plasmid evidence="3 4">unnamed1</plasmid>
    </source>
</reference>
<organism evidence="3 4">
    <name type="scientific">Shinella oryzae</name>
    <dbReference type="NCBI Taxonomy" id="2871820"/>
    <lineage>
        <taxon>Bacteria</taxon>
        <taxon>Pseudomonadati</taxon>
        <taxon>Pseudomonadota</taxon>
        <taxon>Alphaproteobacteria</taxon>
        <taxon>Hyphomicrobiales</taxon>
        <taxon>Rhizobiaceae</taxon>
        <taxon>Shinella</taxon>
    </lineage>
</organism>
<keyword evidence="1 3" id="KW-0378">Hydrolase</keyword>
<dbReference type="EC" id="3.-.-.-" evidence="3"/>
<dbReference type="CDD" id="cd00431">
    <property type="entry name" value="cysteine_hydrolases"/>
    <property type="match status" value="1"/>
</dbReference>
<keyword evidence="3" id="KW-0614">Plasmid</keyword>
<geneLocation type="plasmid" evidence="3 4">
    <name>unnamed1</name>
</geneLocation>
<name>A0ABY9KDM4_9HYPH</name>
<dbReference type="GO" id="GO:0016787">
    <property type="term" value="F:hydrolase activity"/>
    <property type="evidence" value="ECO:0007669"/>
    <property type="project" value="UniProtKB-KW"/>
</dbReference>
<dbReference type="Gene3D" id="3.40.50.850">
    <property type="entry name" value="Isochorismatase-like"/>
    <property type="match status" value="1"/>
</dbReference>
<dbReference type="InterPro" id="IPR000868">
    <property type="entry name" value="Isochorismatase-like_dom"/>
</dbReference>
<proteinExistence type="predicted"/>
<dbReference type="SUPFAM" id="SSF52499">
    <property type="entry name" value="Isochorismatase-like hydrolases"/>
    <property type="match status" value="1"/>
</dbReference>
<feature type="domain" description="Isochorismatase-like" evidence="2">
    <location>
        <begin position="8"/>
        <end position="176"/>
    </location>
</feature>
<dbReference type="Pfam" id="PF00857">
    <property type="entry name" value="Isochorismatase"/>
    <property type="match status" value="1"/>
</dbReference>
<dbReference type="EMBL" id="CP132315">
    <property type="protein sequence ID" value="WLS05749.1"/>
    <property type="molecule type" value="Genomic_DNA"/>
</dbReference>
<accession>A0ABY9KDM4</accession>
<evidence type="ECO:0000313" key="3">
    <source>
        <dbReference type="EMBL" id="WLS05749.1"/>
    </source>
</evidence>
<evidence type="ECO:0000256" key="1">
    <source>
        <dbReference type="ARBA" id="ARBA00022801"/>
    </source>
</evidence>
<dbReference type="InterPro" id="IPR050272">
    <property type="entry name" value="Isochorismatase-like_hydrls"/>
</dbReference>
<dbReference type="InterPro" id="IPR036380">
    <property type="entry name" value="Isochorismatase-like_sf"/>
</dbReference>
<dbReference type="PANTHER" id="PTHR43540">
    <property type="entry name" value="PEROXYUREIDOACRYLATE/UREIDOACRYLATE AMIDOHYDROLASE-RELATED"/>
    <property type="match status" value="1"/>
</dbReference>
<dbReference type="Proteomes" id="UP001225788">
    <property type="component" value="Plasmid unnamed1"/>
</dbReference>
<dbReference type="PANTHER" id="PTHR43540:SF6">
    <property type="entry name" value="ISOCHORISMATASE-LIKE DOMAIN-CONTAINING PROTEIN"/>
    <property type="match status" value="1"/>
</dbReference>
<evidence type="ECO:0000259" key="2">
    <source>
        <dbReference type="Pfam" id="PF00857"/>
    </source>
</evidence>
<evidence type="ECO:0000313" key="4">
    <source>
        <dbReference type="Proteomes" id="UP001225788"/>
    </source>
</evidence>